<reference evidence="1" key="1">
    <citation type="journal article" date="2020" name="Nature">
        <title>Giant virus diversity and host interactions through global metagenomics.</title>
        <authorList>
            <person name="Schulz F."/>
            <person name="Roux S."/>
            <person name="Paez-Espino D."/>
            <person name="Jungbluth S."/>
            <person name="Walsh D.A."/>
            <person name="Denef V.J."/>
            <person name="McMahon K.D."/>
            <person name="Konstantinidis K.T."/>
            <person name="Eloe-Fadrosh E.A."/>
            <person name="Kyrpides N.C."/>
            <person name="Woyke T."/>
        </authorList>
    </citation>
    <scope>NUCLEOTIDE SEQUENCE</scope>
    <source>
        <strain evidence="1">GVMAG-M-3300021185-45</strain>
    </source>
</reference>
<dbReference type="EMBL" id="MN739423">
    <property type="protein sequence ID" value="QHT04057.1"/>
    <property type="molecule type" value="Genomic_DNA"/>
</dbReference>
<dbReference type="AlphaFoldDB" id="A0A6C0CIR0"/>
<protein>
    <submittedName>
        <fullName evidence="1">Uncharacterized protein</fullName>
    </submittedName>
</protein>
<evidence type="ECO:0000313" key="1">
    <source>
        <dbReference type="EMBL" id="QHT04057.1"/>
    </source>
</evidence>
<proteinExistence type="predicted"/>
<accession>A0A6C0CIR0</accession>
<organism evidence="1">
    <name type="scientific">viral metagenome</name>
    <dbReference type="NCBI Taxonomy" id="1070528"/>
    <lineage>
        <taxon>unclassified sequences</taxon>
        <taxon>metagenomes</taxon>
        <taxon>organismal metagenomes</taxon>
    </lineage>
</organism>
<name>A0A6C0CIR0_9ZZZZ</name>
<sequence>MYMDSDLNLDYNDFVFMKDSDGKLTCGGFTIDNNLMGLSLDNPPKQSGGKKNILNDFKDLGLPAGLIYNPHTYNKNNLIKYEHQSEICSESVYDKLLDLVNIEDKKKFAIKTKKKRDNKRKMSRKKK</sequence>